<reference evidence="1" key="2">
    <citation type="submission" date="2016-06" db="EMBL/GenBank/DDBJ databases">
        <title>The genome of a short-lived fish provides insights into sex chromosome evolution and the genetic control of aging.</title>
        <authorList>
            <person name="Reichwald K."/>
            <person name="Felder M."/>
            <person name="Petzold A."/>
            <person name="Koch P."/>
            <person name="Groth M."/>
            <person name="Platzer M."/>
        </authorList>
    </citation>
    <scope>NUCLEOTIDE SEQUENCE</scope>
    <source>
        <tissue evidence="1">Brain</tissue>
    </source>
</reference>
<gene>
    <name evidence="1" type="primary">Nfu_g_1_014265</name>
</gene>
<reference evidence="1" key="1">
    <citation type="submission" date="2016-05" db="EMBL/GenBank/DDBJ databases">
        <authorList>
            <person name="Lavstsen T."/>
            <person name="Jespersen J.S."/>
        </authorList>
    </citation>
    <scope>NUCLEOTIDE SEQUENCE</scope>
    <source>
        <tissue evidence="1">Brain</tissue>
    </source>
</reference>
<dbReference type="EMBL" id="HAEE01012000">
    <property type="protein sequence ID" value="SBR32050.1"/>
    <property type="molecule type" value="Transcribed_RNA"/>
</dbReference>
<sequence>VDCGVHLVLPEEVEASNGLFKSGGHQIHQGGHQRHQVTLHGPCEGLGLQSRVYFINLTTKRTIDLHQTCLGEHPNQRKEGGTRRRMLIFTRIWSSEETEKTFSKP</sequence>
<name>A0A1A8KI14_NOTKU</name>
<protein>
    <submittedName>
        <fullName evidence="1">Uncharacterized protein</fullName>
    </submittedName>
</protein>
<evidence type="ECO:0000313" key="1">
    <source>
        <dbReference type="EMBL" id="SBR32050.1"/>
    </source>
</evidence>
<feature type="non-terminal residue" evidence="1">
    <location>
        <position position="105"/>
    </location>
</feature>
<feature type="non-terminal residue" evidence="1">
    <location>
        <position position="1"/>
    </location>
</feature>
<accession>A0A1A8KI14</accession>
<dbReference type="AlphaFoldDB" id="A0A1A8KI14"/>
<proteinExistence type="predicted"/>
<organism evidence="1">
    <name type="scientific">Nothobranchius kuhntae</name>
    <name type="common">Beira killifish</name>
    <dbReference type="NCBI Taxonomy" id="321403"/>
    <lineage>
        <taxon>Eukaryota</taxon>
        <taxon>Metazoa</taxon>
        <taxon>Chordata</taxon>
        <taxon>Craniata</taxon>
        <taxon>Vertebrata</taxon>
        <taxon>Euteleostomi</taxon>
        <taxon>Actinopterygii</taxon>
        <taxon>Neopterygii</taxon>
        <taxon>Teleostei</taxon>
        <taxon>Neoteleostei</taxon>
        <taxon>Acanthomorphata</taxon>
        <taxon>Ovalentaria</taxon>
        <taxon>Atherinomorphae</taxon>
        <taxon>Cyprinodontiformes</taxon>
        <taxon>Nothobranchiidae</taxon>
        <taxon>Nothobranchius</taxon>
    </lineage>
</organism>